<dbReference type="GeneID" id="20201090"/>
<dbReference type="AlphaFoldDB" id="T1EWZ0"/>
<reference evidence="2 4" key="2">
    <citation type="journal article" date="2013" name="Nature">
        <title>Insights into bilaterian evolution from three spiralian genomes.</title>
        <authorList>
            <person name="Simakov O."/>
            <person name="Marletaz F."/>
            <person name="Cho S.J."/>
            <person name="Edsinger-Gonzales E."/>
            <person name="Havlak P."/>
            <person name="Hellsten U."/>
            <person name="Kuo D.H."/>
            <person name="Larsson T."/>
            <person name="Lv J."/>
            <person name="Arendt D."/>
            <person name="Savage R."/>
            <person name="Osoegawa K."/>
            <person name="de Jong P."/>
            <person name="Grimwood J."/>
            <person name="Chapman J.A."/>
            <person name="Shapiro H."/>
            <person name="Aerts A."/>
            <person name="Otillar R.P."/>
            <person name="Terry A.Y."/>
            <person name="Boore J.L."/>
            <person name="Grigoriev I.V."/>
            <person name="Lindberg D.R."/>
            <person name="Seaver E.C."/>
            <person name="Weisblat D.A."/>
            <person name="Putnam N.H."/>
            <person name="Rokhsar D.S."/>
        </authorList>
    </citation>
    <scope>NUCLEOTIDE SEQUENCE</scope>
</reference>
<organism evidence="3 4">
    <name type="scientific">Helobdella robusta</name>
    <name type="common">Californian leech</name>
    <dbReference type="NCBI Taxonomy" id="6412"/>
    <lineage>
        <taxon>Eukaryota</taxon>
        <taxon>Metazoa</taxon>
        <taxon>Spiralia</taxon>
        <taxon>Lophotrochozoa</taxon>
        <taxon>Annelida</taxon>
        <taxon>Clitellata</taxon>
        <taxon>Hirudinea</taxon>
        <taxon>Rhynchobdellida</taxon>
        <taxon>Glossiphoniidae</taxon>
        <taxon>Helobdella</taxon>
    </lineage>
</organism>
<gene>
    <name evidence="3" type="primary">20201090</name>
    <name evidence="2" type="ORF">HELRODRAFT_165527</name>
</gene>
<dbReference type="InParanoid" id="T1EWZ0"/>
<dbReference type="HOGENOM" id="CLU_671353_0_0_1"/>
<feature type="compositionally biased region" description="Basic and acidic residues" evidence="1">
    <location>
        <begin position="342"/>
        <end position="361"/>
    </location>
</feature>
<dbReference type="CTD" id="20201090"/>
<name>T1EWZ0_HELRO</name>
<feature type="region of interest" description="Disordered" evidence="1">
    <location>
        <begin position="249"/>
        <end position="302"/>
    </location>
</feature>
<dbReference type="KEGG" id="hro:HELRODRAFT_165527"/>
<dbReference type="Proteomes" id="UP000015101">
    <property type="component" value="Unassembled WGS sequence"/>
</dbReference>
<evidence type="ECO:0000256" key="1">
    <source>
        <dbReference type="SAM" id="MobiDB-lite"/>
    </source>
</evidence>
<feature type="region of interest" description="Disordered" evidence="1">
    <location>
        <begin position="335"/>
        <end position="410"/>
    </location>
</feature>
<feature type="compositionally biased region" description="Polar residues" evidence="1">
    <location>
        <begin position="249"/>
        <end position="258"/>
    </location>
</feature>
<dbReference type="EMBL" id="AMQM01002088">
    <property type="status" value="NOT_ANNOTATED_CDS"/>
    <property type="molecule type" value="Genomic_DNA"/>
</dbReference>
<dbReference type="EnsemblMetazoa" id="HelroT165527">
    <property type="protein sequence ID" value="HelroP165527"/>
    <property type="gene ID" value="HelroG165527"/>
</dbReference>
<feature type="compositionally biased region" description="Basic and acidic residues" evidence="1">
    <location>
        <begin position="392"/>
        <end position="410"/>
    </location>
</feature>
<accession>T1EWZ0</accession>
<feature type="compositionally biased region" description="Gly residues" evidence="1">
    <location>
        <begin position="280"/>
        <end position="292"/>
    </location>
</feature>
<keyword evidence="4" id="KW-1185">Reference proteome</keyword>
<reference evidence="3" key="3">
    <citation type="submission" date="2015-06" db="UniProtKB">
        <authorList>
            <consortium name="EnsemblMetazoa"/>
        </authorList>
    </citation>
    <scope>IDENTIFICATION</scope>
</reference>
<dbReference type="RefSeq" id="XP_009030338.1">
    <property type="nucleotide sequence ID" value="XM_009032090.1"/>
</dbReference>
<dbReference type="EMBL" id="KB097700">
    <property type="protein sequence ID" value="ESN91488.1"/>
    <property type="molecule type" value="Genomic_DNA"/>
</dbReference>
<evidence type="ECO:0000313" key="4">
    <source>
        <dbReference type="Proteomes" id="UP000015101"/>
    </source>
</evidence>
<evidence type="ECO:0000313" key="3">
    <source>
        <dbReference type="EnsemblMetazoa" id="HelroP165527"/>
    </source>
</evidence>
<evidence type="ECO:0000313" key="2">
    <source>
        <dbReference type="EMBL" id="ESN91488.1"/>
    </source>
</evidence>
<protein>
    <submittedName>
        <fullName evidence="2 3">Uncharacterized protein</fullName>
    </submittedName>
</protein>
<proteinExistence type="predicted"/>
<sequence>MVSLHQSGWLDKINDKYLKKILQRDPFTKDEIIMEVYQQIALQQHYESVYGVDMSSSLQLYRPEIIEKLPSEPASPENANNPSVGTVEDVVARLIMSKRRRYLSAASTDNEEDQPLTGWGGGQYGVYNTVMGLPPHVAKHLQVCFQLSSVTSKIIRRLSTSPVDNPLITAPNSIQLRKMMIKAPTKDVSLCQTNGQKFEGGGSRFIKGQSGFTSNINTPIVNRSRAESLEPPATLLAPHTAAIHYTPRYQQRRPTSSHGIIHPHVPHTVITPAERKRSSSGGGTLAGSGSLGNPGERMSSIGKSPISLQYINEEQEQPQQPVEESPLKAYNRKMEMEEEEMEKLREEDKGEKDGKKEKNGDGDVGTESDGDDGDHSGVSGVGGEVKVRTPLKRQDAGERAPKQKTDEKSL</sequence>
<reference evidence="4" key="1">
    <citation type="submission" date="2012-12" db="EMBL/GenBank/DDBJ databases">
        <authorList>
            <person name="Hellsten U."/>
            <person name="Grimwood J."/>
            <person name="Chapman J.A."/>
            <person name="Shapiro H."/>
            <person name="Aerts A."/>
            <person name="Otillar R.P."/>
            <person name="Terry A.Y."/>
            <person name="Boore J.L."/>
            <person name="Simakov O."/>
            <person name="Marletaz F."/>
            <person name="Cho S.-J."/>
            <person name="Edsinger-Gonzales E."/>
            <person name="Havlak P."/>
            <person name="Kuo D.-H."/>
            <person name="Larsson T."/>
            <person name="Lv J."/>
            <person name="Arendt D."/>
            <person name="Savage R."/>
            <person name="Osoegawa K."/>
            <person name="de Jong P."/>
            <person name="Lindberg D.R."/>
            <person name="Seaver E.C."/>
            <person name="Weisblat D.A."/>
            <person name="Putnam N.H."/>
            <person name="Grigoriev I.V."/>
            <person name="Rokhsar D.S."/>
        </authorList>
    </citation>
    <scope>NUCLEOTIDE SEQUENCE</scope>
</reference>